<dbReference type="CDD" id="cd03145">
    <property type="entry name" value="GAT1_cyanophycinase"/>
    <property type="match status" value="1"/>
</dbReference>
<dbReference type="GO" id="GO:0004180">
    <property type="term" value="F:carboxypeptidase activity"/>
    <property type="evidence" value="ECO:0007669"/>
    <property type="project" value="UniProtKB-KW"/>
</dbReference>
<keyword evidence="8" id="KW-0720">Serine protease</keyword>
<evidence type="ECO:0000256" key="5">
    <source>
        <dbReference type="ARBA" id="ARBA00015719"/>
    </source>
</evidence>
<proteinExistence type="inferred from homology"/>
<keyword evidence="10" id="KW-0121">Carboxypeptidase</keyword>
<comment type="catalytic activity">
    <reaction evidence="1">
        <text>[L-4-(L-arginin-2-N-yl)aspartate](n) + H2O = [L-4-(L-arginin-2-N-yl)aspartate](n-1) + L-4-(L-arginin-2-N-yl)aspartate</text>
        <dbReference type="Rhea" id="RHEA:12845"/>
        <dbReference type="Rhea" id="RHEA-COMP:13728"/>
        <dbReference type="Rhea" id="RHEA-COMP:13734"/>
        <dbReference type="ChEBI" id="CHEBI:15377"/>
        <dbReference type="ChEBI" id="CHEBI:137986"/>
        <dbReference type="ChEBI" id="CHEBI:137991"/>
        <dbReference type="EC" id="3.4.15.6"/>
    </reaction>
</comment>
<dbReference type="Gene3D" id="3.40.50.880">
    <property type="match status" value="1"/>
</dbReference>
<organism evidence="10 11">
    <name type="scientific">Pedobacter panaciterrae</name>
    <dbReference type="NCBI Taxonomy" id="363849"/>
    <lineage>
        <taxon>Bacteria</taxon>
        <taxon>Pseudomonadati</taxon>
        <taxon>Bacteroidota</taxon>
        <taxon>Sphingobacteriia</taxon>
        <taxon>Sphingobacteriales</taxon>
        <taxon>Sphingobacteriaceae</taxon>
        <taxon>Pedobacter</taxon>
    </lineage>
</organism>
<dbReference type="PANTHER" id="PTHR36175">
    <property type="entry name" value="CYANOPHYCINASE"/>
    <property type="match status" value="1"/>
</dbReference>
<evidence type="ECO:0000256" key="4">
    <source>
        <dbReference type="ARBA" id="ARBA00013115"/>
    </source>
</evidence>
<protein>
    <recommendedName>
        <fullName evidence="5">Cyanophycinase</fullName>
        <ecNumber evidence="4">3.4.15.6</ecNumber>
    </recommendedName>
</protein>
<comment type="function">
    <text evidence="2">Exopeptidase that catalyzes the hydrolytic cleavage of multi-L-arginyl-poly-L-aspartic acid (cyanophycin; a water-insoluble reserve polymer) into aspartate-arginine dipeptides.</text>
</comment>
<dbReference type="Proteomes" id="UP001378956">
    <property type="component" value="Unassembled WGS sequence"/>
</dbReference>
<dbReference type="GO" id="GO:0008241">
    <property type="term" value="F:peptidyl-dipeptidase activity"/>
    <property type="evidence" value="ECO:0007669"/>
    <property type="project" value="UniProtKB-EC"/>
</dbReference>
<evidence type="ECO:0000256" key="7">
    <source>
        <dbReference type="ARBA" id="ARBA00022801"/>
    </source>
</evidence>
<sequence>MMVLNILEKARLKQVFVFALMLCSYSSIAQQKTSPKGSLFIIGGGSRSPELVQKLIKTANLGPKDYMIVLPMSSGDPIGSFNAIKEELSAQAANSIGYLNFTAESAGNKQLLDSLSGAKLIFITGGDQSRFMKVVLNTPIYKAIHQAYNNGATVAGTSAGAAVMSKYMITGNQLAGDTIYRETFNKLVDKNIEFEQGLGLLNSVIIDQHFIKRSRFNRLLSALAAHPTFDCVGIDEGTAIIVQGKKIEVAGVSQVLRIADPKNLKTTKTGHIKMESLRFNMFTEGDVFYVK</sequence>
<dbReference type="EMBL" id="JBBEUB010000006">
    <property type="protein sequence ID" value="MEJ2904292.1"/>
    <property type="molecule type" value="Genomic_DNA"/>
</dbReference>
<dbReference type="PANTHER" id="PTHR36175:SF1">
    <property type="entry name" value="CYANOPHYCINASE"/>
    <property type="match status" value="1"/>
</dbReference>
<dbReference type="InterPro" id="IPR011811">
    <property type="entry name" value="Peptidase_S51_cyanophycinase"/>
</dbReference>
<dbReference type="SUPFAM" id="SSF52317">
    <property type="entry name" value="Class I glutamine amidotransferase-like"/>
    <property type="match status" value="1"/>
</dbReference>
<dbReference type="RefSeq" id="WP_246269599.1">
    <property type="nucleotide sequence ID" value="NZ_CBFGNQ010000014.1"/>
</dbReference>
<comment type="similarity">
    <text evidence="3">Belongs to the peptidase S51 family.</text>
</comment>
<dbReference type="InterPro" id="IPR029062">
    <property type="entry name" value="Class_I_gatase-like"/>
</dbReference>
<evidence type="ECO:0000256" key="9">
    <source>
        <dbReference type="SAM" id="SignalP"/>
    </source>
</evidence>
<evidence type="ECO:0000256" key="8">
    <source>
        <dbReference type="ARBA" id="ARBA00022825"/>
    </source>
</evidence>
<keyword evidence="9" id="KW-0732">Signal</keyword>
<reference evidence="10 11" key="1">
    <citation type="submission" date="2024-03" db="EMBL/GenBank/DDBJ databases">
        <title>Sequence of Lycoming College Course Isolates.</title>
        <authorList>
            <person name="Plotts O."/>
            <person name="Newman J."/>
        </authorList>
    </citation>
    <scope>NUCLEOTIDE SEQUENCE [LARGE SCALE GENOMIC DNA]</scope>
    <source>
        <strain evidence="10 11">CJB-3</strain>
    </source>
</reference>
<accession>A0ABU8NS45</accession>
<evidence type="ECO:0000313" key="11">
    <source>
        <dbReference type="Proteomes" id="UP001378956"/>
    </source>
</evidence>
<feature type="signal peptide" evidence="9">
    <location>
        <begin position="1"/>
        <end position="29"/>
    </location>
</feature>
<dbReference type="Pfam" id="PF03575">
    <property type="entry name" value="Peptidase_S51"/>
    <property type="match status" value="1"/>
</dbReference>
<evidence type="ECO:0000256" key="6">
    <source>
        <dbReference type="ARBA" id="ARBA00022670"/>
    </source>
</evidence>
<evidence type="ECO:0000256" key="3">
    <source>
        <dbReference type="ARBA" id="ARBA00006534"/>
    </source>
</evidence>
<feature type="chain" id="PRO_5045176874" description="Cyanophycinase" evidence="9">
    <location>
        <begin position="30"/>
        <end position="291"/>
    </location>
</feature>
<dbReference type="EC" id="3.4.15.6" evidence="4"/>
<keyword evidence="7 10" id="KW-0378">Hydrolase</keyword>
<dbReference type="InterPro" id="IPR005320">
    <property type="entry name" value="Peptidase_S51"/>
</dbReference>
<evidence type="ECO:0000256" key="1">
    <source>
        <dbReference type="ARBA" id="ARBA00001092"/>
    </source>
</evidence>
<gene>
    <name evidence="10" type="ORF">WAE58_17765</name>
</gene>
<name>A0ABU8NS45_9SPHI</name>
<keyword evidence="6" id="KW-0645">Protease</keyword>
<dbReference type="NCBIfam" id="TIGR02069">
    <property type="entry name" value="cyanophycinase"/>
    <property type="match status" value="1"/>
</dbReference>
<evidence type="ECO:0000256" key="2">
    <source>
        <dbReference type="ARBA" id="ARBA00002039"/>
    </source>
</evidence>
<keyword evidence="11" id="KW-1185">Reference proteome</keyword>
<evidence type="ECO:0000313" key="10">
    <source>
        <dbReference type="EMBL" id="MEJ2904292.1"/>
    </source>
</evidence>
<comment type="caution">
    <text evidence="10">The sequence shown here is derived from an EMBL/GenBank/DDBJ whole genome shotgun (WGS) entry which is preliminary data.</text>
</comment>